<name>G7YDD2_CLOSI</name>
<dbReference type="EMBL" id="DF143098">
    <property type="protein sequence ID" value="GAA50966.1"/>
    <property type="molecule type" value="Genomic_DNA"/>
</dbReference>
<sequence>MLKSFECNGRMNPVDAALWIGQVVSLSIVRFEGLWSPLTRCRAGILLVLLWLGHHHVVKGCLTILVRSAMSRRQKSTTGKCNRHNWLAARQTYLAVASGKSGNTK</sequence>
<proteinExistence type="predicted"/>
<reference key="2">
    <citation type="submission" date="2011-10" db="EMBL/GenBank/DDBJ databases">
        <title>The genome and transcriptome sequence of Clonorchis sinensis provide insights into the carcinogenic liver fluke.</title>
        <authorList>
            <person name="Wang X."/>
            <person name="Huang Y."/>
            <person name="Chen W."/>
            <person name="Liu H."/>
            <person name="Guo L."/>
            <person name="Chen Y."/>
            <person name="Luo F."/>
            <person name="Zhou W."/>
            <person name="Sun J."/>
            <person name="Mao Q."/>
            <person name="Liang P."/>
            <person name="Zhou C."/>
            <person name="Tian Y."/>
            <person name="Men J."/>
            <person name="Lv X."/>
            <person name="Huang L."/>
            <person name="Zhou J."/>
            <person name="Hu Y."/>
            <person name="Li R."/>
            <person name="Zhang F."/>
            <person name="Lei H."/>
            <person name="Li X."/>
            <person name="Hu X."/>
            <person name="Liang C."/>
            <person name="Xu J."/>
            <person name="Wu Z."/>
            <person name="Yu X."/>
        </authorList>
    </citation>
    <scope>NUCLEOTIDE SEQUENCE</scope>
    <source>
        <strain>Henan</strain>
    </source>
</reference>
<keyword evidence="2" id="KW-1185">Reference proteome</keyword>
<reference evidence="1" key="1">
    <citation type="journal article" date="2011" name="Genome Biol.">
        <title>The draft genome of the carcinogenic human liver fluke Clonorchis sinensis.</title>
        <authorList>
            <person name="Wang X."/>
            <person name="Chen W."/>
            <person name="Huang Y."/>
            <person name="Sun J."/>
            <person name="Men J."/>
            <person name="Liu H."/>
            <person name="Luo F."/>
            <person name="Guo L."/>
            <person name="Lv X."/>
            <person name="Deng C."/>
            <person name="Zhou C."/>
            <person name="Fan Y."/>
            <person name="Li X."/>
            <person name="Huang L."/>
            <person name="Hu Y."/>
            <person name="Liang C."/>
            <person name="Hu X."/>
            <person name="Xu J."/>
            <person name="Yu X."/>
        </authorList>
    </citation>
    <scope>NUCLEOTIDE SEQUENCE [LARGE SCALE GENOMIC DNA]</scope>
    <source>
        <strain evidence="1">Henan</strain>
    </source>
</reference>
<evidence type="ECO:0000313" key="1">
    <source>
        <dbReference type="EMBL" id="GAA50966.1"/>
    </source>
</evidence>
<evidence type="ECO:0000313" key="2">
    <source>
        <dbReference type="Proteomes" id="UP000008909"/>
    </source>
</evidence>
<dbReference type="Proteomes" id="UP000008909">
    <property type="component" value="Unassembled WGS sequence"/>
</dbReference>
<organism evidence="1 2">
    <name type="scientific">Clonorchis sinensis</name>
    <name type="common">Chinese liver fluke</name>
    <dbReference type="NCBI Taxonomy" id="79923"/>
    <lineage>
        <taxon>Eukaryota</taxon>
        <taxon>Metazoa</taxon>
        <taxon>Spiralia</taxon>
        <taxon>Lophotrochozoa</taxon>
        <taxon>Platyhelminthes</taxon>
        <taxon>Trematoda</taxon>
        <taxon>Digenea</taxon>
        <taxon>Opisthorchiida</taxon>
        <taxon>Opisthorchiata</taxon>
        <taxon>Opisthorchiidae</taxon>
        <taxon>Clonorchis</taxon>
    </lineage>
</organism>
<protein>
    <submittedName>
        <fullName evidence="1">Uncharacterized protein</fullName>
    </submittedName>
</protein>
<gene>
    <name evidence="1" type="ORF">CLF_105317</name>
</gene>
<accession>G7YDD2</accession>
<dbReference type="AlphaFoldDB" id="G7YDD2"/>